<keyword evidence="3" id="KW-1185">Reference proteome</keyword>
<evidence type="ECO:0000313" key="2">
    <source>
        <dbReference type="EMBL" id="MFI9103441.1"/>
    </source>
</evidence>
<dbReference type="Proteomes" id="UP001614394">
    <property type="component" value="Unassembled WGS sequence"/>
</dbReference>
<proteinExistence type="predicted"/>
<dbReference type="EMBL" id="JBITYG010000007">
    <property type="protein sequence ID" value="MFI9103441.1"/>
    <property type="molecule type" value="Genomic_DNA"/>
</dbReference>
<organism evidence="2 3">
    <name type="scientific">Streptomyces fildesensis</name>
    <dbReference type="NCBI Taxonomy" id="375757"/>
    <lineage>
        <taxon>Bacteria</taxon>
        <taxon>Bacillati</taxon>
        <taxon>Actinomycetota</taxon>
        <taxon>Actinomycetes</taxon>
        <taxon>Kitasatosporales</taxon>
        <taxon>Streptomycetaceae</taxon>
        <taxon>Streptomyces</taxon>
    </lineage>
</organism>
<name>A0ABW8CDH5_9ACTN</name>
<dbReference type="Gene3D" id="3.40.50.720">
    <property type="entry name" value="NAD(P)-binding Rossmann-like Domain"/>
    <property type="match status" value="1"/>
</dbReference>
<dbReference type="PANTHER" id="PTHR11011:SF45">
    <property type="entry name" value="FATTY ACYL-COA REDUCTASE CG8306-RELATED"/>
    <property type="match status" value="1"/>
</dbReference>
<dbReference type="RefSeq" id="WP_399652505.1">
    <property type="nucleotide sequence ID" value="NZ_JBITYG010000007.1"/>
</dbReference>
<feature type="domain" description="Thioester reductase (TE)" evidence="1">
    <location>
        <begin position="7"/>
        <end position="232"/>
    </location>
</feature>
<dbReference type="PANTHER" id="PTHR11011">
    <property type="entry name" value="MALE STERILITY PROTEIN 2-RELATED"/>
    <property type="match status" value="1"/>
</dbReference>
<dbReference type="SUPFAM" id="SSF51735">
    <property type="entry name" value="NAD(P)-binding Rossmann-fold domains"/>
    <property type="match status" value="1"/>
</dbReference>
<dbReference type="InterPro" id="IPR036291">
    <property type="entry name" value="NAD(P)-bd_dom_sf"/>
</dbReference>
<evidence type="ECO:0000313" key="3">
    <source>
        <dbReference type="Proteomes" id="UP001614394"/>
    </source>
</evidence>
<dbReference type="Pfam" id="PF07993">
    <property type="entry name" value="NAD_binding_4"/>
    <property type="match status" value="1"/>
</dbReference>
<dbReference type="InterPro" id="IPR013120">
    <property type="entry name" value="FAR_NAD-bd"/>
</dbReference>
<reference evidence="2 3" key="1">
    <citation type="submission" date="2024-10" db="EMBL/GenBank/DDBJ databases">
        <title>The Natural Products Discovery Center: Release of the First 8490 Sequenced Strains for Exploring Actinobacteria Biosynthetic Diversity.</title>
        <authorList>
            <person name="Kalkreuter E."/>
            <person name="Kautsar S.A."/>
            <person name="Yang D."/>
            <person name="Bader C.D."/>
            <person name="Teijaro C.N."/>
            <person name="Fluegel L."/>
            <person name="Davis C.M."/>
            <person name="Simpson J.R."/>
            <person name="Lauterbach L."/>
            <person name="Steele A.D."/>
            <person name="Gui C."/>
            <person name="Meng S."/>
            <person name="Li G."/>
            <person name="Viehrig K."/>
            <person name="Ye F."/>
            <person name="Su P."/>
            <person name="Kiefer A.F."/>
            <person name="Nichols A."/>
            <person name="Cepeda A.J."/>
            <person name="Yan W."/>
            <person name="Fan B."/>
            <person name="Jiang Y."/>
            <person name="Adhikari A."/>
            <person name="Zheng C.-J."/>
            <person name="Schuster L."/>
            <person name="Cowan T.M."/>
            <person name="Smanski M.J."/>
            <person name="Chevrette M.G."/>
            <person name="De Carvalho L.P.S."/>
            <person name="Shen B."/>
        </authorList>
    </citation>
    <scope>NUCLEOTIDE SEQUENCE [LARGE SCALE GENOMIC DNA]</scope>
    <source>
        <strain evidence="2 3">NPDC053399</strain>
    </source>
</reference>
<evidence type="ECO:0000259" key="1">
    <source>
        <dbReference type="Pfam" id="PF07993"/>
    </source>
</evidence>
<accession>A0ABW8CDH5</accession>
<comment type="caution">
    <text evidence="2">The sequence shown here is derived from an EMBL/GenBank/DDBJ whole genome shotgun (WGS) entry which is preliminary data.</text>
</comment>
<gene>
    <name evidence="2" type="ORF">ACIGXA_23245</name>
</gene>
<sequence length="367" mass="39762">MRGTTVITGADGYLGRRLAAALLDDGDDDLILAVRAASATELDGKRARLAEELGPDAVGRTRCVAADVRHDSLLTDVDPGVVTRIVHGAAVTRFNVEHDVAADVNVAGTVRLRAFAARCENLRRFALLSTLYAAGEHQGDIAEERLPSAGFVNHYEWSKWAAEDQLLGAAREMPVSVLRLPTVVADDDSGHVTQYNVFHNTLKLFHYGLLSLLPGDEKTPLSLATADFTVSAVTRLLDPAVADGVYHVCPDPAETPTLGELVDLAFTVFERDAGFRRRGLIRPVPCDRESFDDLLHAATGLRAGPLHQSLASVSPFAAQLYLPKTFRNEALRAAWPAYAAPDPYALTEATCTRLVTSKWGRRPEETS</sequence>
<protein>
    <submittedName>
        <fullName evidence="2">SDR family oxidoreductase</fullName>
    </submittedName>
</protein>
<dbReference type="InterPro" id="IPR026055">
    <property type="entry name" value="FAR"/>
</dbReference>